<proteinExistence type="predicted"/>
<dbReference type="Proteomes" id="UP000263900">
    <property type="component" value="Chromosome"/>
</dbReference>
<dbReference type="InterPro" id="IPR002528">
    <property type="entry name" value="MATE_fam"/>
</dbReference>
<keyword evidence="2" id="KW-0813">Transport</keyword>
<evidence type="ECO:0000313" key="11">
    <source>
        <dbReference type="EMBL" id="AXY76772.1"/>
    </source>
</evidence>
<keyword evidence="7" id="KW-0406">Ion transport</keyword>
<evidence type="ECO:0000256" key="3">
    <source>
        <dbReference type="ARBA" id="ARBA00022449"/>
    </source>
</evidence>
<evidence type="ECO:0000256" key="5">
    <source>
        <dbReference type="ARBA" id="ARBA00022692"/>
    </source>
</evidence>
<dbReference type="OrthoDB" id="9776324at2"/>
<evidence type="ECO:0000256" key="1">
    <source>
        <dbReference type="ARBA" id="ARBA00004651"/>
    </source>
</evidence>
<evidence type="ECO:0000256" key="6">
    <source>
        <dbReference type="ARBA" id="ARBA00022989"/>
    </source>
</evidence>
<feature type="transmembrane region" description="Helical" evidence="10">
    <location>
        <begin position="121"/>
        <end position="140"/>
    </location>
</feature>
<evidence type="ECO:0000256" key="4">
    <source>
        <dbReference type="ARBA" id="ARBA00022475"/>
    </source>
</evidence>
<feature type="transmembrane region" description="Helical" evidence="10">
    <location>
        <begin position="409"/>
        <end position="429"/>
    </location>
</feature>
<evidence type="ECO:0000256" key="7">
    <source>
        <dbReference type="ARBA" id="ARBA00023065"/>
    </source>
</evidence>
<keyword evidence="8 10" id="KW-0472">Membrane</keyword>
<feature type="transmembrane region" description="Helical" evidence="10">
    <location>
        <begin position="185"/>
        <end position="206"/>
    </location>
</feature>
<dbReference type="GO" id="GO:0042910">
    <property type="term" value="F:xenobiotic transmembrane transporter activity"/>
    <property type="evidence" value="ECO:0007669"/>
    <property type="project" value="InterPro"/>
</dbReference>
<dbReference type="AlphaFoldDB" id="A0A3B7MQK2"/>
<feature type="transmembrane region" description="Helical" evidence="10">
    <location>
        <begin position="376"/>
        <end position="397"/>
    </location>
</feature>
<dbReference type="PIRSF" id="PIRSF006603">
    <property type="entry name" value="DinF"/>
    <property type="match status" value="1"/>
</dbReference>
<accession>A0A3B7MQK2</accession>
<dbReference type="InterPro" id="IPR050222">
    <property type="entry name" value="MATE_MdtK"/>
</dbReference>
<keyword evidence="6 10" id="KW-1133">Transmembrane helix</keyword>
<evidence type="ECO:0000256" key="8">
    <source>
        <dbReference type="ARBA" id="ARBA00023136"/>
    </source>
</evidence>
<dbReference type="NCBIfam" id="TIGR00797">
    <property type="entry name" value="matE"/>
    <property type="match status" value="1"/>
</dbReference>
<organism evidence="11 12">
    <name type="scientific">Paraflavitalea soli</name>
    <dbReference type="NCBI Taxonomy" id="2315862"/>
    <lineage>
        <taxon>Bacteria</taxon>
        <taxon>Pseudomonadati</taxon>
        <taxon>Bacteroidota</taxon>
        <taxon>Chitinophagia</taxon>
        <taxon>Chitinophagales</taxon>
        <taxon>Chitinophagaceae</taxon>
        <taxon>Paraflavitalea</taxon>
    </lineage>
</organism>
<dbReference type="EMBL" id="CP032157">
    <property type="protein sequence ID" value="AXY76772.1"/>
    <property type="molecule type" value="Genomic_DNA"/>
</dbReference>
<keyword evidence="3" id="KW-0050">Antiport</keyword>
<feature type="transmembrane region" description="Helical" evidence="10">
    <location>
        <begin position="252"/>
        <end position="278"/>
    </location>
</feature>
<feature type="transmembrane region" description="Helical" evidence="10">
    <location>
        <begin position="435"/>
        <end position="455"/>
    </location>
</feature>
<feature type="transmembrane region" description="Helical" evidence="10">
    <location>
        <begin position="212"/>
        <end position="231"/>
    </location>
</feature>
<evidence type="ECO:0000313" key="12">
    <source>
        <dbReference type="Proteomes" id="UP000263900"/>
    </source>
</evidence>
<name>A0A3B7MQK2_9BACT</name>
<dbReference type="RefSeq" id="WP_119052649.1">
    <property type="nucleotide sequence ID" value="NZ_CP032157.1"/>
</dbReference>
<dbReference type="GO" id="GO:0005886">
    <property type="term" value="C:plasma membrane"/>
    <property type="evidence" value="ECO:0007669"/>
    <property type="project" value="UniProtKB-SubCell"/>
</dbReference>
<evidence type="ECO:0000256" key="9">
    <source>
        <dbReference type="ARBA" id="ARBA00031636"/>
    </source>
</evidence>
<evidence type="ECO:0000256" key="10">
    <source>
        <dbReference type="SAM" id="Phobius"/>
    </source>
</evidence>
<dbReference type="CDD" id="cd13139">
    <property type="entry name" value="MATE_like_14"/>
    <property type="match status" value="1"/>
</dbReference>
<protein>
    <recommendedName>
        <fullName evidence="9">Multidrug-efflux transporter</fullName>
    </recommendedName>
</protein>
<feature type="transmembrane region" description="Helical" evidence="10">
    <location>
        <begin position="36"/>
        <end position="60"/>
    </location>
</feature>
<dbReference type="KEGG" id="pseg:D3H65_23475"/>
<dbReference type="GO" id="GO:0006811">
    <property type="term" value="P:monoatomic ion transport"/>
    <property type="evidence" value="ECO:0007669"/>
    <property type="project" value="UniProtKB-KW"/>
</dbReference>
<gene>
    <name evidence="11" type="ORF">D3H65_23475</name>
</gene>
<feature type="transmembrane region" description="Helical" evidence="10">
    <location>
        <begin position="290"/>
        <end position="319"/>
    </location>
</feature>
<sequence>MPLTQPNKKTSVLSFIKQALQGENQDFTQGSIRKGVLLLAIPMILEMVMESIFALVDIYFVGRTEHARQAISTVVLTESVLTILYSVAMALGMGATAVVARRVGEKNIEGASKAGAQAMNLALMITFVISVAGVLLAPHILHVMGGSPEVIALGTPYTRIMFGGSVVIMLLFLINGIFRGAGNAAIAMWSLGIANVCNIILCPILIHFYGLMGAAIATTIGRGIGVSYQLYHLFKGKGLLRIKRAHFSLDLGIFKTIFDLSWVVFVQFFIASASWMFLARLITRFGDDAVAGYGVAIRILMFFILPAWGLSNAAATLVGQNLGAQQPERAEQSVWKTAKYSAIFMAIVILIFLVGSEFITSFMNKDAGVVKIATEALHIVSLGYIFYGVGMVVTSAFNGAGDTKTPTWINLVAFWLFQIPVAYLLSVTLKWGPTGVFVAIVTAEAGISVAGVLIFRRGAWKKVKI</sequence>
<dbReference type="GO" id="GO:0015297">
    <property type="term" value="F:antiporter activity"/>
    <property type="evidence" value="ECO:0007669"/>
    <property type="project" value="UniProtKB-KW"/>
</dbReference>
<reference evidence="11 12" key="1">
    <citation type="submission" date="2018-09" db="EMBL/GenBank/DDBJ databases">
        <title>Genome sequencing of strain 6GH32-13.</title>
        <authorList>
            <person name="Weon H.-Y."/>
            <person name="Heo J."/>
            <person name="Kwon S.-W."/>
        </authorList>
    </citation>
    <scope>NUCLEOTIDE SEQUENCE [LARGE SCALE GENOMIC DNA]</scope>
    <source>
        <strain evidence="11 12">5GH32-13</strain>
    </source>
</reference>
<evidence type="ECO:0000256" key="2">
    <source>
        <dbReference type="ARBA" id="ARBA00022448"/>
    </source>
</evidence>
<feature type="transmembrane region" description="Helical" evidence="10">
    <location>
        <begin position="80"/>
        <end position="100"/>
    </location>
</feature>
<keyword evidence="5 10" id="KW-0812">Transmembrane</keyword>
<dbReference type="PANTHER" id="PTHR43298">
    <property type="entry name" value="MULTIDRUG RESISTANCE PROTEIN NORM-RELATED"/>
    <property type="match status" value="1"/>
</dbReference>
<dbReference type="PANTHER" id="PTHR43298:SF2">
    <property type="entry name" value="FMN_FAD EXPORTER YEEO-RELATED"/>
    <property type="match status" value="1"/>
</dbReference>
<feature type="transmembrane region" description="Helical" evidence="10">
    <location>
        <begin position="340"/>
        <end position="364"/>
    </location>
</feature>
<keyword evidence="4" id="KW-1003">Cell membrane</keyword>
<feature type="transmembrane region" description="Helical" evidence="10">
    <location>
        <begin position="160"/>
        <end position="178"/>
    </location>
</feature>
<dbReference type="Pfam" id="PF01554">
    <property type="entry name" value="MatE"/>
    <property type="match status" value="2"/>
</dbReference>
<dbReference type="InterPro" id="IPR048279">
    <property type="entry name" value="MdtK-like"/>
</dbReference>
<keyword evidence="12" id="KW-1185">Reference proteome</keyword>
<comment type="subcellular location">
    <subcellularLocation>
        <location evidence="1">Cell membrane</location>
        <topology evidence="1">Multi-pass membrane protein</topology>
    </subcellularLocation>
</comment>